<feature type="domain" description="Chalcone/stilbene synthase C-terminal" evidence="4">
    <location>
        <begin position="222"/>
        <end position="350"/>
    </location>
</feature>
<evidence type="ECO:0000259" key="3">
    <source>
        <dbReference type="Pfam" id="PF00195"/>
    </source>
</evidence>
<keyword evidence="2" id="KW-0808">Transferase</keyword>
<dbReference type="InterPro" id="IPR016039">
    <property type="entry name" value="Thiolase-like"/>
</dbReference>
<dbReference type="PANTHER" id="PTHR11877:SF46">
    <property type="entry name" value="TYPE III POLYKETIDE SYNTHASE A"/>
    <property type="match status" value="1"/>
</dbReference>
<dbReference type="PIRSF" id="PIRSF000451">
    <property type="entry name" value="PKS_III"/>
    <property type="match status" value="1"/>
</dbReference>
<dbReference type="InterPro" id="IPR001099">
    <property type="entry name" value="Chalcone/stilbene_synt_N"/>
</dbReference>
<protein>
    <submittedName>
        <fullName evidence="5">Type III polyketide synthase</fullName>
    </submittedName>
</protein>
<name>A0ABT1D098_9PROT</name>
<comment type="similarity">
    <text evidence="1">Belongs to the thiolase-like superfamily. Chalcone/stilbene synthases family.</text>
</comment>
<comment type="caution">
    <text evidence="5">The sequence shown here is derived from an EMBL/GenBank/DDBJ whole genome shotgun (WGS) entry which is preliminary data.</text>
</comment>
<evidence type="ECO:0000256" key="2">
    <source>
        <dbReference type="ARBA" id="ARBA00022679"/>
    </source>
</evidence>
<dbReference type="Gene3D" id="3.40.47.10">
    <property type="match status" value="2"/>
</dbReference>
<evidence type="ECO:0000256" key="1">
    <source>
        <dbReference type="ARBA" id="ARBA00005531"/>
    </source>
</evidence>
<dbReference type="CDD" id="cd00831">
    <property type="entry name" value="CHS_like"/>
    <property type="match status" value="1"/>
</dbReference>
<dbReference type="RefSeq" id="WP_252951939.1">
    <property type="nucleotide sequence ID" value="NZ_JAFIRR010000023.1"/>
</dbReference>
<feature type="domain" description="Chalcone/stilbene synthase N-terminal" evidence="3">
    <location>
        <begin position="29"/>
        <end position="211"/>
    </location>
</feature>
<gene>
    <name evidence="5" type="ORF">JYK14_04015</name>
</gene>
<proteinExistence type="inferred from homology"/>
<reference evidence="5 6" key="1">
    <citation type="submission" date="2021-12" db="EMBL/GenBank/DDBJ databases">
        <title>Siccirubricoccus leaddurans sp. nov., a high concentration Zn2+ tolerance bacterium.</title>
        <authorList>
            <person name="Cao Y."/>
        </authorList>
    </citation>
    <scope>NUCLEOTIDE SEQUENCE [LARGE SCALE GENOMIC DNA]</scope>
    <source>
        <strain evidence="5 6">KC 17139</strain>
    </source>
</reference>
<evidence type="ECO:0000313" key="5">
    <source>
        <dbReference type="EMBL" id="MCO6415343.1"/>
    </source>
</evidence>
<keyword evidence="6" id="KW-1185">Reference proteome</keyword>
<accession>A0ABT1D098</accession>
<dbReference type="Pfam" id="PF02797">
    <property type="entry name" value="Chal_sti_synt_C"/>
    <property type="match status" value="1"/>
</dbReference>
<evidence type="ECO:0000313" key="6">
    <source>
        <dbReference type="Proteomes" id="UP001523392"/>
    </source>
</evidence>
<dbReference type="SUPFAM" id="SSF53901">
    <property type="entry name" value="Thiolase-like"/>
    <property type="match status" value="2"/>
</dbReference>
<dbReference type="Proteomes" id="UP001523392">
    <property type="component" value="Unassembled WGS sequence"/>
</dbReference>
<organism evidence="5 6">
    <name type="scientific">Siccirubricoccus soli</name>
    <dbReference type="NCBI Taxonomy" id="2899147"/>
    <lineage>
        <taxon>Bacteria</taxon>
        <taxon>Pseudomonadati</taxon>
        <taxon>Pseudomonadota</taxon>
        <taxon>Alphaproteobacteria</taxon>
        <taxon>Acetobacterales</taxon>
        <taxon>Roseomonadaceae</taxon>
        <taxon>Siccirubricoccus</taxon>
    </lineage>
</organism>
<dbReference type="InterPro" id="IPR012328">
    <property type="entry name" value="Chalcone/stilbene_synt_C"/>
</dbReference>
<dbReference type="InterPro" id="IPR011141">
    <property type="entry name" value="Polyketide_synthase_type-III"/>
</dbReference>
<dbReference type="PANTHER" id="PTHR11877">
    <property type="entry name" value="HYDROXYMETHYLGLUTARYL-COA SYNTHASE"/>
    <property type="match status" value="1"/>
</dbReference>
<dbReference type="EMBL" id="JAFIRR010000023">
    <property type="protein sequence ID" value="MCO6415343.1"/>
    <property type="molecule type" value="Genomic_DNA"/>
</dbReference>
<sequence>MTPRAHINRIATALPRHEVHEAFRRFAGRQIADSRTRIAFARLAERSQIARRYSVLQADAAATGTVDGFYRLDHFPPTGSRMARYEAEAPALAEAACDALGLAAEAPRLTHLILASCTGFAAPGLDHHLIRRYGIPGGVERSIVGFMGCQAAVNALKLAHHIVRSEPRARVLVLTLELCTLHLQPSTEIEQLLCFLLFADGCAAALVTAEPEGLALEGFHAALVPEAARQITWRIGDLGFDMTLSGFVPLTLARALPAEAGAILGGVPTAEFDLWAVHPGGRAVLDAVAHGLELPDAALAESRAVLRDCGNMSSATLMFVLARMLAAPRGARGVALAFGPGLSAESFRFRVA</sequence>
<dbReference type="Pfam" id="PF00195">
    <property type="entry name" value="Chal_sti_synt_N"/>
    <property type="match status" value="1"/>
</dbReference>
<evidence type="ECO:0000259" key="4">
    <source>
        <dbReference type="Pfam" id="PF02797"/>
    </source>
</evidence>